<sequence length="72" mass="8137">MEGNTFLLPWGHTILALEDVMRVIGLSNIEWVHMPMLLGDDPGDFRFALGGRSKDIPCPMDEIKPKENKPNM</sequence>
<comment type="caution">
    <text evidence="1">The sequence shown here is derived from an EMBL/GenBank/DDBJ whole genome shotgun (WGS) entry which is preliminary data.</text>
</comment>
<gene>
    <name evidence="1" type="ORF">Taro_021953</name>
</gene>
<evidence type="ECO:0000313" key="2">
    <source>
        <dbReference type="Proteomes" id="UP000652761"/>
    </source>
</evidence>
<dbReference type="Proteomes" id="UP000652761">
    <property type="component" value="Unassembled WGS sequence"/>
</dbReference>
<reference evidence="1" key="1">
    <citation type="submission" date="2017-07" db="EMBL/GenBank/DDBJ databases">
        <title>Taro Niue Genome Assembly and Annotation.</title>
        <authorList>
            <person name="Atibalentja N."/>
            <person name="Keating K."/>
            <person name="Fields C.J."/>
        </authorList>
    </citation>
    <scope>NUCLEOTIDE SEQUENCE</scope>
    <source>
        <strain evidence="1">Niue_2</strain>
        <tissue evidence="1">Leaf</tissue>
    </source>
</reference>
<organism evidence="1 2">
    <name type="scientific">Colocasia esculenta</name>
    <name type="common">Wild taro</name>
    <name type="synonym">Arum esculentum</name>
    <dbReference type="NCBI Taxonomy" id="4460"/>
    <lineage>
        <taxon>Eukaryota</taxon>
        <taxon>Viridiplantae</taxon>
        <taxon>Streptophyta</taxon>
        <taxon>Embryophyta</taxon>
        <taxon>Tracheophyta</taxon>
        <taxon>Spermatophyta</taxon>
        <taxon>Magnoliopsida</taxon>
        <taxon>Liliopsida</taxon>
        <taxon>Araceae</taxon>
        <taxon>Aroideae</taxon>
        <taxon>Colocasieae</taxon>
        <taxon>Colocasia</taxon>
    </lineage>
</organism>
<accession>A0A843V9U3</accession>
<protein>
    <submittedName>
        <fullName evidence="1">Uncharacterized protein</fullName>
    </submittedName>
</protein>
<evidence type="ECO:0000313" key="1">
    <source>
        <dbReference type="EMBL" id="MQL89383.1"/>
    </source>
</evidence>
<name>A0A843V9U3_COLES</name>
<keyword evidence="2" id="KW-1185">Reference proteome</keyword>
<dbReference type="EMBL" id="NMUH01001144">
    <property type="protein sequence ID" value="MQL89383.1"/>
    <property type="molecule type" value="Genomic_DNA"/>
</dbReference>
<proteinExistence type="predicted"/>
<dbReference type="AlphaFoldDB" id="A0A843V9U3"/>